<organism evidence="6 7">
    <name type="scientific">Saguinus oedipus</name>
    <name type="common">Cotton-top tamarin</name>
    <name type="synonym">Oedipomidas oedipus</name>
    <dbReference type="NCBI Taxonomy" id="9490"/>
    <lineage>
        <taxon>Eukaryota</taxon>
        <taxon>Metazoa</taxon>
        <taxon>Chordata</taxon>
        <taxon>Craniata</taxon>
        <taxon>Vertebrata</taxon>
        <taxon>Euteleostomi</taxon>
        <taxon>Mammalia</taxon>
        <taxon>Eutheria</taxon>
        <taxon>Euarchontoglires</taxon>
        <taxon>Primates</taxon>
        <taxon>Haplorrhini</taxon>
        <taxon>Platyrrhini</taxon>
        <taxon>Cebidae</taxon>
        <taxon>Callitrichinae</taxon>
        <taxon>Saguinus</taxon>
    </lineage>
</organism>
<evidence type="ECO:0000313" key="7">
    <source>
        <dbReference type="Proteomes" id="UP001266305"/>
    </source>
</evidence>
<dbReference type="Gene3D" id="3.15.10.10">
    <property type="entry name" value="Bactericidal permeability-increasing protein, domain 1"/>
    <property type="match status" value="1"/>
</dbReference>
<accession>A0ABQ9TK56</accession>
<keyword evidence="5" id="KW-0732">Signal</keyword>
<keyword evidence="7" id="KW-1185">Reference proteome</keyword>
<comment type="similarity">
    <text evidence="2">Belongs to the BPI/LBP/Plunc superfamily. BPI/LBP family.</text>
</comment>
<dbReference type="PANTHER" id="PTHR47616:SF1">
    <property type="entry name" value="CHOLESTERYL ESTER TRANSFER PROTEIN"/>
    <property type="match status" value="1"/>
</dbReference>
<evidence type="ECO:0000256" key="4">
    <source>
        <dbReference type="ARBA" id="ARBA00023180"/>
    </source>
</evidence>
<dbReference type="EMBL" id="JASSZA010000021">
    <property type="protein sequence ID" value="KAK2085108.1"/>
    <property type="molecule type" value="Genomic_DNA"/>
</dbReference>
<dbReference type="InterPro" id="IPR017130">
    <property type="entry name" value="Cholesteryl_ester_transfer"/>
</dbReference>
<dbReference type="Proteomes" id="UP001266305">
    <property type="component" value="Unassembled WGS sequence"/>
</dbReference>
<evidence type="ECO:0000256" key="2">
    <source>
        <dbReference type="ARBA" id="ARBA00007292"/>
    </source>
</evidence>
<dbReference type="InterPro" id="IPR017943">
    <property type="entry name" value="Bactericidal_perm-incr_a/b_dom"/>
</dbReference>
<evidence type="ECO:0000256" key="5">
    <source>
        <dbReference type="SAM" id="SignalP"/>
    </source>
</evidence>
<reference evidence="6 7" key="1">
    <citation type="submission" date="2023-05" db="EMBL/GenBank/DDBJ databases">
        <title>B98-5 Cell Line De Novo Hybrid Assembly: An Optical Mapping Approach.</title>
        <authorList>
            <person name="Kananen K."/>
            <person name="Auerbach J.A."/>
            <person name="Kautto E."/>
            <person name="Blachly J.S."/>
        </authorList>
    </citation>
    <scope>NUCLEOTIDE SEQUENCE [LARGE SCALE GENOMIC DNA]</scope>
    <source>
        <strain evidence="6">B95-8</strain>
        <tissue evidence="6">Cell line</tissue>
    </source>
</reference>
<dbReference type="SUPFAM" id="SSF55394">
    <property type="entry name" value="Bactericidal permeability-increasing protein, BPI"/>
    <property type="match status" value="1"/>
</dbReference>
<dbReference type="PANTHER" id="PTHR47616">
    <property type="entry name" value="CHOLESTERYL ESTER TRANSFER PROTEIN"/>
    <property type="match status" value="1"/>
</dbReference>
<evidence type="ECO:0000256" key="1">
    <source>
        <dbReference type="ARBA" id="ARBA00004613"/>
    </source>
</evidence>
<feature type="chain" id="PRO_5045794403" evidence="5">
    <location>
        <begin position="18"/>
        <end position="124"/>
    </location>
</feature>
<gene>
    <name evidence="6" type="ORF">P7K49_036408</name>
</gene>
<comment type="subcellular location">
    <subcellularLocation>
        <location evidence="1">Secreted</location>
    </subcellularLocation>
</comment>
<name>A0ABQ9TK56_SAGOE</name>
<keyword evidence="3" id="KW-0964">Secreted</keyword>
<evidence type="ECO:0000256" key="3">
    <source>
        <dbReference type="ARBA" id="ARBA00022525"/>
    </source>
</evidence>
<protein>
    <submittedName>
        <fullName evidence="6">Uncharacterized protein</fullName>
    </submittedName>
</protein>
<evidence type="ECO:0000313" key="6">
    <source>
        <dbReference type="EMBL" id="KAK2085108.1"/>
    </source>
</evidence>
<proteinExistence type="inferred from homology"/>
<comment type="caution">
    <text evidence="6">The sequence shown here is derived from an EMBL/GenBank/DDBJ whole genome shotgun (WGS) entry which is preliminary data.</text>
</comment>
<sequence length="124" mass="13433">MLAATVLTLALLGNAHTCSKGTSCEAGIVCRISKPALLVCKYQGPPLYPCICLPWQAITDTHYASSLPGLEPALKLAATVAQRKELNQETAKVIQTAFHRVNYPNITGEKAMMLLGRVKYGLYK</sequence>
<feature type="signal peptide" evidence="5">
    <location>
        <begin position="1"/>
        <end position="17"/>
    </location>
</feature>
<keyword evidence="4" id="KW-0325">Glycoprotein</keyword>